<dbReference type="Pfam" id="PF06229">
    <property type="entry name" value="FRG1"/>
    <property type="match status" value="1"/>
</dbReference>
<evidence type="ECO:0000256" key="1">
    <source>
        <dbReference type="ARBA" id="ARBA00004604"/>
    </source>
</evidence>
<comment type="caution">
    <text evidence="5">The sequence shown here is derived from an EMBL/GenBank/DDBJ whole genome shotgun (WGS) entry which is preliminary data.</text>
</comment>
<name>A0A5B0QVA4_PUCGR</name>
<evidence type="ECO:0000313" key="6">
    <source>
        <dbReference type="Proteomes" id="UP000324748"/>
    </source>
</evidence>
<sequence>MYRNLHSAGTNPHFNHFDPSEQEMSSSKSSSKLMFKGEKKEKKKHKKRRRDEKESNEDGPGSSEPSEGWLNPPSQAHILGPLYMICVQPTYGNVLETKPCAIGIQPSPVTPIAKVVPAPLSASALASLEPDEVNHVMVCTRVIDSDDKVTLRTATGRYLAADQLGAVSAEQEARGAQEEWAFEPLALPEDQPSGSTTNPDGHQSPPDGLFALKSCLYNKYLTVEELASGKLDIRCDSDSPADDCSHILVRMQAGELVKAKKRLADERAKKGLSAKSNESGLTILKPGQTFHDLEANNIRQYQARGAGRLQLPSESKSGLKKARKEGRLAEELLDRRSKLKSDRYAK</sequence>
<dbReference type="InterPro" id="IPR010414">
    <property type="entry name" value="FRG1"/>
</dbReference>
<dbReference type="GO" id="GO:0005730">
    <property type="term" value="C:nucleolus"/>
    <property type="evidence" value="ECO:0007669"/>
    <property type="project" value="UniProtKB-SubCell"/>
</dbReference>
<dbReference type="Proteomes" id="UP000324748">
    <property type="component" value="Unassembled WGS sequence"/>
</dbReference>
<evidence type="ECO:0000313" key="5">
    <source>
        <dbReference type="EMBL" id="KAA1116664.1"/>
    </source>
</evidence>
<dbReference type="PANTHER" id="PTHR12928:SF0">
    <property type="entry name" value="FSHD REGION GENE 1"/>
    <property type="match status" value="1"/>
</dbReference>
<dbReference type="OrthoDB" id="5539371at2759"/>
<accession>A0A5B0QVA4</accession>
<protein>
    <submittedName>
        <fullName evidence="5">Uncharacterized protein</fullName>
    </submittedName>
</protein>
<dbReference type="OMA" id="ACDVNGK"/>
<dbReference type="GO" id="GO:0071013">
    <property type="term" value="C:catalytic step 2 spliceosome"/>
    <property type="evidence" value="ECO:0007669"/>
    <property type="project" value="TreeGrafter"/>
</dbReference>
<organism evidence="5 6">
    <name type="scientific">Puccinia graminis f. sp. tritici</name>
    <dbReference type="NCBI Taxonomy" id="56615"/>
    <lineage>
        <taxon>Eukaryota</taxon>
        <taxon>Fungi</taxon>
        <taxon>Dikarya</taxon>
        <taxon>Basidiomycota</taxon>
        <taxon>Pucciniomycotina</taxon>
        <taxon>Pucciniomycetes</taxon>
        <taxon>Pucciniales</taxon>
        <taxon>Pucciniaceae</taxon>
        <taxon>Puccinia</taxon>
    </lineage>
</organism>
<evidence type="ECO:0000256" key="3">
    <source>
        <dbReference type="ARBA" id="ARBA00023242"/>
    </source>
</evidence>
<dbReference type="Gene3D" id="2.80.10.50">
    <property type="match status" value="1"/>
</dbReference>
<proteinExistence type="inferred from homology"/>
<dbReference type="SUPFAM" id="SSF50405">
    <property type="entry name" value="Actin-crosslinking proteins"/>
    <property type="match status" value="1"/>
</dbReference>
<dbReference type="CDD" id="cd23339">
    <property type="entry name" value="beta-trefoil_FSCN_fungal_FRG1-like"/>
    <property type="match status" value="1"/>
</dbReference>
<feature type="region of interest" description="Disordered" evidence="4">
    <location>
        <begin position="304"/>
        <end position="326"/>
    </location>
</feature>
<dbReference type="InterPro" id="IPR008999">
    <property type="entry name" value="Actin-crosslinking"/>
</dbReference>
<keyword evidence="6" id="KW-1185">Reference proteome</keyword>
<gene>
    <name evidence="5" type="ORF">PGT21_021962</name>
</gene>
<dbReference type="PANTHER" id="PTHR12928">
    <property type="entry name" value="FRG1 PROTEIN"/>
    <property type="match status" value="1"/>
</dbReference>
<reference evidence="5 6" key="1">
    <citation type="submission" date="2019-05" db="EMBL/GenBank/DDBJ databases">
        <title>Emergence of the Ug99 lineage of the wheat stem rust pathogen through somatic hybridization.</title>
        <authorList>
            <person name="Li F."/>
            <person name="Upadhyaya N.M."/>
            <person name="Sperschneider J."/>
            <person name="Matny O."/>
            <person name="Nguyen-Phuc H."/>
            <person name="Mago R."/>
            <person name="Raley C."/>
            <person name="Miller M.E."/>
            <person name="Silverstein K.A.T."/>
            <person name="Henningsen E."/>
            <person name="Hirsch C.D."/>
            <person name="Visser B."/>
            <person name="Pretorius Z.A."/>
            <person name="Steffenson B.J."/>
            <person name="Schwessinger B."/>
            <person name="Dodds P.N."/>
            <person name="Figueroa M."/>
        </authorList>
    </citation>
    <scope>NUCLEOTIDE SEQUENCE [LARGE SCALE GENOMIC DNA]</scope>
    <source>
        <strain evidence="5">21-0</strain>
    </source>
</reference>
<evidence type="ECO:0000256" key="2">
    <source>
        <dbReference type="ARBA" id="ARBA00010878"/>
    </source>
</evidence>
<dbReference type="GO" id="GO:0051015">
    <property type="term" value="F:actin filament binding"/>
    <property type="evidence" value="ECO:0007669"/>
    <property type="project" value="TreeGrafter"/>
</dbReference>
<feature type="compositionally biased region" description="Basic residues" evidence="4">
    <location>
        <begin position="41"/>
        <end position="50"/>
    </location>
</feature>
<comment type="similarity">
    <text evidence="2">Belongs to the FRG1 family.</text>
</comment>
<dbReference type="EMBL" id="VSWC01000003">
    <property type="protein sequence ID" value="KAA1116664.1"/>
    <property type="molecule type" value="Genomic_DNA"/>
</dbReference>
<comment type="subcellular location">
    <subcellularLocation>
        <location evidence="1">Nucleus</location>
        <location evidence="1">Nucleolus</location>
    </subcellularLocation>
</comment>
<dbReference type="AlphaFoldDB" id="A0A5B0QVA4"/>
<feature type="region of interest" description="Disordered" evidence="4">
    <location>
        <begin position="1"/>
        <end position="73"/>
    </location>
</feature>
<evidence type="ECO:0000256" key="4">
    <source>
        <dbReference type="SAM" id="MobiDB-lite"/>
    </source>
</evidence>
<keyword evidence="3" id="KW-0539">Nucleus</keyword>